<dbReference type="SUPFAM" id="SSF55811">
    <property type="entry name" value="Nudix"/>
    <property type="match status" value="1"/>
</dbReference>
<gene>
    <name evidence="3" type="ORF">SAMN05421507_1447</name>
</gene>
<dbReference type="STRING" id="641025.SAMN05421507_1447"/>
<name>A0A1H0X7B0_9PSEU</name>
<evidence type="ECO:0000256" key="1">
    <source>
        <dbReference type="SAM" id="MobiDB-lite"/>
    </source>
</evidence>
<dbReference type="Proteomes" id="UP000199691">
    <property type="component" value="Unassembled WGS sequence"/>
</dbReference>
<dbReference type="AlphaFoldDB" id="A0A1H0X7B0"/>
<evidence type="ECO:0000259" key="2">
    <source>
        <dbReference type="PROSITE" id="PS51462"/>
    </source>
</evidence>
<dbReference type="Pfam" id="PF00293">
    <property type="entry name" value="NUDIX"/>
    <property type="match status" value="1"/>
</dbReference>
<dbReference type="InterPro" id="IPR000086">
    <property type="entry name" value="NUDIX_hydrolase_dom"/>
</dbReference>
<evidence type="ECO:0000313" key="3">
    <source>
        <dbReference type="EMBL" id="SDP98827.1"/>
    </source>
</evidence>
<sequence length="218" mass="23115">MTGNRFIAEMSSSAPQSPEIRSAKKHDLPVCDVVFKGHEATLTWCGDPNVLRHLDQTTVLGVSLIPFSHSGEIVMVDLARGLETPAGTVGDTDADFEATARREAWEEAGVTLREIALVAVALVAVAQVAVAQVAVAQVAVAQVAWKNLDASAAFMPVYTAEVETMPPFTQCHESRGRRLVKCEDFINNPGVSTVALRRQLIADAKAALAGPVKGSLAA</sequence>
<proteinExistence type="predicted"/>
<reference evidence="4" key="1">
    <citation type="submission" date="2016-10" db="EMBL/GenBank/DDBJ databases">
        <authorList>
            <person name="Varghese N."/>
            <person name="Submissions S."/>
        </authorList>
    </citation>
    <scope>NUCLEOTIDE SEQUENCE [LARGE SCALE GENOMIC DNA]</scope>
    <source>
        <strain evidence="4">CGMCC 4.6609</strain>
    </source>
</reference>
<dbReference type="OrthoDB" id="3213872at2"/>
<protein>
    <submittedName>
        <fullName evidence="3">NUDIX domain-containing protein</fullName>
    </submittedName>
</protein>
<feature type="domain" description="Nudix hydrolase" evidence="2">
    <location>
        <begin position="57"/>
        <end position="203"/>
    </location>
</feature>
<feature type="region of interest" description="Disordered" evidence="1">
    <location>
        <begin position="1"/>
        <end position="22"/>
    </location>
</feature>
<dbReference type="Gene3D" id="3.90.79.10">
    <property type="entry name" value="Nucleoside Triphosphate Pyrophosphohydrolase"/>
    <property type="match status" value="1"/>
</dbReference>
<dbReference type="PROSITE" id="PS51462">
    <property type="entry name" value="NUDIX"/>
    <property type="match status" value="1"/>
</dbReference>
<organism evidence="3 4">
    <name type="scientific">Lentzea jiangxiensis</name>
    <dbReference type="NCBI Taxonomy" id="641025"/>
    <lineage>
        <taxon>Bacteria</taxon>
        <taxon>Bacillati</taxon>
        <taxon>Actinomycetota</taxon>
        <taxon>Actinomycetes</taxon>
        <taxon>Pseudonocardiales</taxon>
        <taxon>Pseudonocardiaceae</taxon>
        <taxon>Lentzea</taxon>
    </lineage>
</organism>
<accession>A0A1H0X7B0</accession>
<evidence type="ECO:0000313" key="4">
    <source>
        <dbReference type="Proteomes" id="UP000199691"/>
    </source>
</evidence>
<dbReference type="InterPro" id="IPR015797">
    <property type="entry name" value="NUDIX_hydrolase-like_dom_sf"/>
</dbReference>
<dbReference type="EMBL" id="FNIX01000044">
    <property type="protein sequence ID" value="SDP98827.1"/>
    <property type="molecule type" value="Genomic_DNA"/>
</dbReference>
<keyword evidence="4" id="KW-1185">Reference proteome</keyword>